<evidence type="ECO:0000256" key="6">
    <source>
        <dbReference type="ARBA" id="ARBA00022989"/>
    </source>
</evidence>
<evidence type="ECO:0000256" key="8">
    <source>
        <dbReference type="SAM" id="Phobius"/>
    </source>
</evidence>
<dbReference type="KEGG" id="bsen:DP114_02970"/>
<dbReference type="EMBL" id="CP030118">
    <property type="protein sequence ID" value="QDL12074.1"/>
    <property type="molecule type" value="Genomic_DNA"/>
</dbReference>
<feature type="transmembrane region" description="Helical" evidence="8">
    <location>
        <begin position="215"/>
        <end position="231"/>
    </location>
</feature>
<dbReference type="GO" id="GO:0009103">
    <property type="term" value="P:lipopolysaccharide biosynthetic process"/>
    <property type="evidence" value="ECO:0007669"/>
    <property type="project" value="UniProtKB-ARBA"/>
</dbReference>
<feature type="domain" description="Glycosyltransferase RgtA/B/C/D-like" evidence="9">
    <location>
        <begin position="99"/>
        <end position="254"/>
    </location>
</feature>
<accession>A0A856MPG4</accession>
<keyword evidence="6 8" id="KW-1133">Transmembrane helix</keyword>
<dbReference type="AlphaFoldDB" id="A0A856MPG4"/>
<feature type="transmembrane region" description="Helical" evidence="8">
    <location>
        <begin position="140"/>
        <end position="159"/>
    </location>
</feature>
<protein>
    <recommendedName>
        <fullName evidence="9">Glycosyltransferase RgtA/B/C/D-like domain-containing protein</fullName>
    </recommendedName>
</protein>
<feature type="transmembrane region" description="Helical" evidence="8">
    <location>
        <begin position="306"/>
        <end position="325"/>
    </location>
</feature>
<dbReference type="InterPro" id="IPR050297">
    <property type="entry name" value="LipidA_mod_glycosyltrf_83"/>
</dbReference>
<feature type="transmembrane region" description="Helical" evidence="8">
    <location>
        <begin position="165"/>
        <end position="183"/>
    </location>
</feature>
<comment type="subcellular location">
    <subcellularLocation>
        <location evidence="1">Cell membrane</location>
        <topology evidence="1">Multi-pass membrane protein</topology>
    </subcellularLocation>
</comment>
<organism evidence="10 11">
    <name type="scientific">Brasilonema sennae CENA114</name>
    <dbReference type="NCBI Taxonomy" id="415709"/>
    <lineage>
        <taxon>Bacteria</taxon>
        <taxon>Bacillati</taxon>
        <taxon>Cyanobacteriota</taxon>
        <taxon>Cyanophyceae</taxon>
        <taxon>Nostocales</taxon>
        <taxon>Scytonemataceae</taxon>
        <taxon>Brasilonema</taxon>
        <taxon>Bromeliae group (in: Brasilonema)</taxon>
    </lineage>
</organism>
<reference evidence="10 11" key="1">
    <citation type="submission" date="2018-06" db="EMBL/GenBank/DDBJ databases">
        <title>Comparative genomics of Brasilonema spp. strains.</title>
        <authorList>
            <person name="Alvarenga D.O."/>
            <person name="Fiore M.F."/>
            <person name="Varani A.M."/>
        </authorList>
    </citation>
    <scope>NUCLEOTIDE SEQUENCE [LARGE SCALE GENOMIC DNA]</scope>
    <source>
        <strain evidence="10 11">CENA114</strain>
    </source>
</reference>
<feature type="transmembrane region" description="Helical" evidence="8">
    <location>
        <begin position="345"/>
        <end position="365"/>
    </location>
</feature>
<dbReference type="Proteomes" id="UP000503129">
    <property type="component" value="Chromosome"/>
</dbReference>
<dbReference type="RefSeq" id="WP_171975406.1">
    <property type="nucleotide sequence ID" value="NZ_CAWOXK010000001.1"/>
</dbReference>
<evidence type="ECO:0000259" key="9">
    <source>
        <dbReference type="Pfam" id="PF13231"/>
    </source>
</evidence>
<evidence type="ECO:0000256" key="7">
    <source>
        <dbReference type="ARBA" id="ARBA00023136"/>
    </source>
</evidence>
<sequence length="569" mass="64713">MANRKFYLHYLALVGAIALGAILRFWNLDLKPLWMDEVITAIFSLGKSYNDLPLEVVLPLERVSEIFTLQPGVSCSEIAKNIASQSTHPPLFFCGMYSWLKWLSPLGSVWVAKLRSPAAFFGVCEIIAIYYVNRIAFFRSAGIIAAVFMAVSPLAVYLSQEARHYTLPMFLITLGLLGLVQIVKDIEKRQKVRLWVLLGWAIINSIGFYVHYFCILAFIAQVATLLVLMCWRRGNLLNKRQIWLALIVSVSFVAVSFLPWLPVVLNNYNRSETSWLDPPQNISPVYQTLITWLLMVISLPVEKQPLAIAVLSGLLMLLFGIWVGWQVYKGLKQLWCKQSTHLATLTLLSFSVCVLLEFFAIAYFLGKDITAVPRYHFVYYPSFCALIAASFAQINKKEKRRHFIFNQKSSCFIILFVGFFSCVLLVFNLVFQKPFEPEQVARNMNQNPSIPLLMVVGYRDYQDLALGLSFALALEPLREAEKYSSSDVAFFKQSPDFAPVLQKLSQLPPPTATDLSLWLVGPGRKRKDYPQQITLSQKMTCTIDSLQHYRIGVPYQLYRCGVSIPDKTL</sequence>
<evidence type="ECO:0000256" key="3">
    <source>
        <dbReference type="ARBA" id="ARBA00022676"/>
    </source>
</evidence>
<evidence type="ECO:0000313" key="11">
    <source>
        <dbReference type="Proteomes" id="UP000503129"/>
    </source>
</evidence>
<dbReference type="InterPro" id="IPR038731">
    <property type="entry name" value="RgtA/B/C-like"/>
</dbReference>
<gene>
    <name evidence="10" type="ORF">DP114_02970</name>
</gene>
<dbReference type="PANTHER" id="PTHR33908">
    <property type="entry name" value="MANNOSYLTRANSFERASE YKCB-RELATED"/>
    <property type="match status" value="1"/>
</dbReference>
<dbReference type="PANTHER" id="PTHR33908:SF11">
    <property type="entry name" value="MEMBRANE PROTEIN"/>
    <property type="match status" value="1"/>
</dbReference>
<feature type="transmembrane region" description="Helical" evidence="8">
    <location>
        <begin position="281"/>
        <end position="299"/>
    </location>
</feature>
<name>A0A856MPG4_9CYAN</name>
<evidence type="ECO:0000256" key="2">
    <source>
        <dbReference type="ARBA" id="ARBA00022475"/>
    </source>
</evidence>
<keyword evidence="11" id="KW-1185">Reference proteome</keyword>
<feature type="transmembrane region" description="Helical" evidence="8">
    <location>
        <begin position="377"/>
        <end position="392"/>
    </location>
</feature>
<keyword evidence="3" id="KW-0328">Glycosyltransferase</keyword>
<keyword evidence="2" id="KW-1003">Cell membrane</keyword>
<evidence type="ECO:0000256" key="1">
    <source>
        <dbReference type="ARBA" id="ARBA00004651"/>
    </source>
</evidence>
<evidence type="ECO:0000256" key="4">
    <source>
        <dbReference type="ARBA" id="ARBA00022679"/>
    </source>
</evidence>
<feature type="transmembrane region" description="Helical" evidence="8">
    <location>
        <begin position="7"/>
        <end position="26"/>
    </location>
</feature>
<dbReference type="GO" id="GO:0005886">
    <property type="term" value="C:plasma membrane"/>
    <property type="evidence" value="ECO:0007669"/>
    <property type="project" value="UniProtKB-SubCell"/>
</dbReference>
<dbReference type="Pfam" id="PF13231">
    <property type="entry name" value="PMT_2"/>
    <property type="match status" value="1"/>
</dbReference>
<keyword evidence="4" id="KW-0808">Transferase</keyword>
<feature type="transmembrane region" description="Helical" evidence="8">
    <location>
        <begin position="412"/>
        <end position="431"/>
    </location>
</feature>
<evidence type="ECO:0000256" key="5">
    <source>
        <dbReference type="ARBA" id="ARBA00022692"/>
    </source>
</evidence>
<keyword evidence="7 8" id="KW-0472">Membrane</keyword>
<evidence type="ECO:0000313" key="10">
    <source>
        <dbReference type="EMBL" id="QDL12074.1"/>
    </source>
</evidence>
<dbReference type="GO" id="GO:0016763">
    <property type="term" value="F:pentosyltransferase activity"/>
    <property type="evidence" value="ECO:0007669"/>
    <property type="project" value="TreeGrafter"/>
</dbReference>
<keyword evidence="5 8" id="KW-0812">Transmembrane</keyword>
<proteinExistence type="predicted"/>
<feature type="transmembrane region" description="Helical" evidence="8">
    <location>
        <begin position="243"/>
        <end position="261"/>
    </location>
</feature>